<dbReference type="InterPro" id="IPR011055">
    <property type="entry name" value="Dup_hybrid_motif"/>
</dbReference>
<dbReference type="Pfam" id="PF01551">
    <property type="entry name" value="Peptidase_M23"/>
    <property type="match status" value="1"/>
</dbReference>
<evidence type="ECO:0000256" key="1">
    <source>
        <dbReference type="ARBA" id="ARBA00022729"/>
    </source>
</evidence>
<organism evidence="6 7">
    <name type="scientific">Thermoclostridium stercorarium subsp. thermolacticum DSM 2910</name>
    <dbReference type="NCBI Taxonomy" id="1121336"/>
    <lineage>
        <taxon>Bacteria</taxon>
        <taxon>Bacillati</taxon>
        <taxon>Bacillota</taxon>
        <taxon>Clostridia</taxon>
        <taxon>Eubacteriales</taxon>
        <taxon>Oscillospiraceae</taxon>
        <taxon>Thermoclostridium</taxon>
    </lineage>
</organism>
<dbReference type="CDD" id="cd12797">
    <property type="entry name" value="M23_peptidase"/>
    <property type="match status" value="1"/>
</dbReference>
<proteinExistence type="predicted"/>
<evidence type="ECO:0000313" key="6">
    <source>
        <dbReference type="EMBL" id="ANW97877.1"/>
    </source>
</evidence>
<dbReference type="EMBL" id="CP014672">
    <property type="protein sequence ID" value="ANW97877.1"/>
    <property type="molecule type" value="Genomic_DNA"/>
</dbReference>
<keyword evidence="3" id="KW-0812">Transmembrane</keyword>
<reference evidence="6 7" key="1">
    <citation type="submission" date="2016-02" db="EMBL/GenBank/DDBJ databases">
        <title>Comparison of Clostridium stercorarium subspecies using comparative genomics and transcriptomics.</title>
        <authorList>
            <person name="Schellenberg J."/>
            <person name="Thallinger G."/>
            <person name="Levin D.B."/>
            <person name="Zhang X."/>
            <person name="Alvare G."/>
            <person name="Fristensky B."/>
            <person name="Sparling R."/>
        </authorList>
    </citation>
    <scope>NUCLEOTIDE SEQUENCE [LARGE SCALE GENOMIC DNA]</scope>
    <source>
        <strain evidence="6 7">DSM 2910</strain>
    </source>
</reference>
<name>A0A1B1YAS5_THEST</name>
<feature type="domain" description="M23ase beta-sheet core" evidence="4">
    <location>
        <begin position="288"/>
        <end position="384"/>
    </location>
</feature>
<dbReference type="Gene3D" id="2.70.70.10">
    <property type="entry name" value="Glucose Permease (Domain IIA)"/>
    <property type="match status" value="1"/>
</dbReference>
<dbReference type="PANTHER" id="PTHR21666:SF270">
    <property type="entry name" value="MUREIN HYDROLASE ACTIVATOR ENVC"/>
    <property type="match status" value="1"/>
</dbReference>
<gene>
    <name evidence="6" type="ORF">CSTERTH_01905</name>
</gene>
<dbReference type="Proteomes" id="UP000092971">
    <property type="component" value="Chromosome"/>
</dbReference>
<dbReference type="Gene3D" id="6.10.250.3150">
    <property type="match status" value="1"/>
</dbReference>
<dbReference type="OrthoDB" id="9809488at2"/>
<sequence length="390" mass="44720">MRHDKHVKFTTGIKCTGYIVIVLSLAVVMMFSSFADDISQYQKQLNAKKSDLSYYKKQIQKISEDINWKQYKRNQIIKELEELGLKQSEIEQKIQLLESAIDSLNEAIAIKEAELAQQEDLLKERLRVMYKRSSTVWKLDELLKSSDWNEFFIRVKLMNQIGEYDRMLLNNIREKKNELEELKQMRQDEIDNCVEEARRYAQRIKELEISRSSLEASIKKDIESKEEYERKEALLEKESKELEKLIKSLQSKSNLKFGGKMVWPMPSNKTISSTFGTRLHPIYKVYKKHTGIDIGASLNEEIVAAADGVVIFAGTRDGYGNCIIIDHGSGITTLYAHINYRGILVTTGQQVKAGQVIAKAGQTGVATGPHLHFEVRVNGVPQNPLEYVKP</sequence>
<evidence type="ECO:0000256" key="3">
    <source>
        <dbReference type="SAM" id="Phobius"/>
    </source>
</evidence>
<evidence type="ECO:0000256" key="2">
    <source>
        <dbReference type="SAM" id="Coils"/>
    </source>
</evidence>
<dbReference type="FunFam" id="2.70.70.10:FF:000006">
    <property type="entry name" value="M23 family peptidase"/>
    <property type="match status" value="1"/>
</dbReference>
<feature type="transmembrane region" description="Helical" evidence="3">
    <location>
        <begin position="12"/>
        <end position="35"/>
    </location>
</feature>
<dbReference type="InterPro" id="IPR050570">
    <property type="entry name" value="Cell_wall_metabolism_enzyme"/>
</dbReference>
<dbReference type="RefSeq" id="WP_015358083.1">
    <property type="nucleotide sequence ID" value="NZ_CP014672.1"/>
</dbReference>
<dbReference type="AlphaFoldDB" id="A0A1B1YAS5"/>
<keyword evidence="3" id="KW-1133">Transmembrane helix</keyword>
<dbReference type="Pfam" id="PF24568">
    <property type="entry name" value="CC_PcsB"/>
    <property type="match status" value="1"/>
</dbReference>
<feature type="coiled-coil region" evidence="2">
    <location>
        <begin position="80"/>
        <end position="121"/>
    </location>
</feature>
<feature type="domain" description="Peptidoglycan hydrolase PcsB coiled-coil" evidence="5">
    <location>
        <begin position="110"/>
        <end position="181"/>
    </location>
</feature>
<evidence type="ECO:0000313" key="7">
    <source>
        <dbReference type="Proteomes" id="UP000092971"/>
    </source>
</evidence>
<dbReference type="GO" id="GO:0004222">
    <property type="term" value="F:metalloendopeptidase activity"/>
    <property type="evidence" value="ECO:0007669"/>
    <property type="project" value="TreeGrafter"/>
</dbReference>
<keyword evidence="3" id="KW-0472">Membrane</keyword>
<dbReference type="InterPro" id="IPR057309">
    <property type="entry name" value="PcsB_CC"/>
</dbReference>
<evidence type="ECO:0000259" key="4">
    <source>
        <dbReference type="Pfam" id="PF01551"/>
    </source>
</evidence>
<protein>
    <submittedName>
        <fullName evidence="6">Peptidase M23</fullName>
    </submittedName>
</protein>
<dbReference type="InterPro" id="IPR016047">
    <property type="entry name" value="M23ase_b-sheet_dom"/>
</dbReference>
<keyword evidence="1" id="KW-0732">Signal</keyword>
<dbReference type="SUPFAM" id="SSF51261">
    <property type="entry name" value="Duplicated hybrid motif"/>
    <property type="match status" value="1"/>
</dbReference>
<accession>A0A1B1YAS5</accession>
<feature type="coiled-coil region" evidence="2">
    <location>
        <begin position="165"/>
        <end position="255"/>
    </location>
</feature>
<evidence type="ECO:0000259" key="5">
    <source>
        <dbReference type="Pfam" id="PF24568"/>
    </source>
</evidence>
<dbReference type="PANTHER" id="PTHR21666">
    <property type="entry name" value="PEPTIDASE-RELATED"/>
    <property type="match status" value="1"/>
</dbReference>
<keyword evidence="2" id="KW-0175">Coiled coil</keyword>